<reference evidence="2 3" key="1">
    <citation type="submission" date="2020-04" db="EMBL/GenBank/DDBJ databases">
        <title>Flammeovirga sp. SR4, a novel species isolated from seawater.</title>
        <authorList>
            <person name="Wang X."/>
        </authorList>
    </citation>
    <scope>NUCLEOTIDE SEQUENCE [LARGE SCALE GENOMIC DNA]</scope>
    <source>
        <strain evidence="2 3">SR4</strain>
    </source>
</reference>
<accession>A0A7X8SNT8</accession>
<dbReference type="Proteomes" id="UP000585050">
    <property type="component" value="Unassembled WGS sequence"/>
</dbReference>
<dbReference type="Pfam" id="PF02754">
    <property type="entry name" value="CCG"/>
    <property type="match status" value="2"/>
</dbReference>
<feature type="domain" description="Cysteine-rich" evidence="1">
    <location>
        <begin position="4"/>
        <end position="82"/>
    </location>
</feature>
<dbReference type="GO" id="GO:0005829">
    <property type="term" value="C:cytosol"/>
    <property type="evidence" value="ECO:0007669"/>
    <property type="project" value="TreeGrafter"/>
</dbReference>
<dbReference type="GO" id="GO:0016491">
    <property type="term" value="F:oxidoreductase activity"/>
    <property type="evidence" value="ECO:0007669"/>
    <property type="project" value="UniProtKB-ARBA"/>
</dbReference>
<gene>
    <name evidence="2" type="ORF">HGP29_20760</name>
</gene>
<sequence length="256" mass="28280">MEIGLFIPCYINQFYPEVGKATLQLLQKYGNVTYPMSQTCCGQPMANSGCEKDGVEALKVFYKNFKDFDYVVGPSASCVLHVREHGATLYPEMSSLVPKVYDLTEFMYDVMKDDTLEASFGHQVAVHKSCHGLRGMRLGQCSERVTCDVSKQDKLLEQVDGLSLVKPSRADECCGFGGTFSVSQPDVSVRMGNDRLNDYINAGAEYITSGDMSCLMHLDGIIQRKQLPIKVIHLAEILASKAINSNAKNSQHVNAI</sequence>
<organism evidence="2 3">
    <name type="scientific">Flammeovirga agarivorans</name>
    <dbReference type="NCBI Taxonomy" id="2726742"/>
    <lineage>
        <taxon>Bacteria</taxon>
        <taxon>Pseudomonadati</taxon>
        <taxon>Bacteroidota</taxon>
        <taxon>Cytophagia</taxon>
        <taxon>Cytophagales</taxon>
        <taxon>Flammeovirgaceae</taxon>
        <taxon>Flammeovirga</taxon>
    </lineage>
</organism>
<evidence type="ECO:0000313" key="2">
    <source>
        <dbReference type="EMBL" id="NLR93643.1"/>
    </source>
</evidence>
<keyword evidence="3" id="KW-1185">Reference proteome</keyword>
<dbReference type="RefSeq" id="WP_168884356.1">
    <property type="nucleotide sequence ID" value="NZ_JABAIL010000007.1"/>
</dbReference>
<evidence type="ECO:0000259" key="1">
    <source>
        <dbReference type="Pfam" id="PF02754"/>
    </source>
</evidence>
<dbReference type="PANTHER" id="PTHR30296:SF0">
    <property type="entry name" value="LACTATE UTILIZATION PROTEIN A"/>
    <property type="match status" value="1"/>
</dbReference>
<dbReference type="InterPro" id="IPR004017">
    <property type="entry name" value="Cys_rich_dom"/>
</dbReference>
<comment type="caution">
    <text evidence="2">The sequence shown here is derived from an EMBL/GenBank/DDBJ whole genome shotgun (WGS) entry which is preliminary data.</text>
</comment>
<name>A0A7X8SNT8_9BACT</name>
<feature type="domain" description="Cysteine-rich" evidence="1">
    <location>
        <begin position="124"/>
        <end position="219"/>
    </location>
</feature>
<evidence type="ECO:0000313" key="3">
    <source>
        <dbReference type="Proteomes" id="UP000585050"/>
    </source>
</evidence>
<protein>
    <submittedName>
        <fullName evidence="2">(Fe-S)-binding protein</fullName>
    </submittedName>
</protein>
<dbReference type="AlphaFoldDB" id="A0A7X8SNT8"/>
<proteinExistence type="predicted"/>
<dbReference type="EMBL" id="JABAIL010000007">
    <property type="protein sequence ID" value="NLR93643.1"/>
    <property type="molecule type" value="Genomic_DNA"/>
</dbReference>
<dbReference type="PANTHER" id="PTHR30296">
    <property type="entry name" value="UNCHARACTERIZED PROTEIN YKGE"/>
    <property type="match status" value="1"/>
</dbReference>